<dbReference type="KEGG" id="cput:CONPUDRAFT_86087"/>
<dbReference type="Proteomes" id="UP000053558">
    <property type="component" value="Unassembled WGS sequence"/>
</dbReference>
<proteinExistence type="predicted"/>
<keyword evidence="2" id="KW-1185">Reference proteome</keyword>
<name>R7SFZ6_CONPW</name>
<dbReference type="AlphaFoldDB" id="R7SFZ6"/>
<reference evidence="2" key="1">
    <citation type="journal article" date="2012" name="Science">
        <title>The Paleozoic origin of enzymatic lignin decomposition reconstructed from 31 fungal genomes.</title>
        <authorList>
            <person name="Floudas D."/>
            <person name="Binder M."/>
            <person name="Riley R."/>
            <person name="Barry K."/>
            <person name="Blanchette R.A."/>
            <person name="Henrissat B."/>
            <person name="Martinez A.T."/>
            <person name="Otillar R."/>
            <person name="Spatafora J.W."/>
            <person name="Yadav J.S."/>
            <person name="Aerts A."/>
            <person name="Benoit I."/>
            <person name="Boyd A."/>
            <person name="Carlson A."/>
            <person name="Copeland A."/>
            <person name="Coutinho P.M."/>
            <person name="de Vries R.P."/>
            <person name="Ferreira P."/>
            <person name="Findley K."/>
            <person name="Foster B."/>
            <person name="Gaskell J."/>
            <person name="Glotzer D."/>
            <person name="Gorecki P."/>
            <person name="Heitman J."/>
            <person name="Hesse C."/>
            <person name="Hori C."/>
            <person name="Igarashi K."/>
            <person name="Jurgens J.A."/>
            <person name="Kallen N."/>
            <person name="Kersten P."/>
            <person name="Kohler A."/>
            <person name="Kuees U."/>
            <person name="Kumar T.K.A."/>
            <person name="Kuo A."/>
            <person name="LaButti K."/>
            <person name="Larrondo L.F."/>
            <person name="Lindquist E."/>
            <person name="Ling A."/>
            <person name="Lombard V."/>
            <person name="Lucas S."/>
            <person name="Lundell T."/>
            <person name="Martin R."/>
            <person name="McLaughlin D.J."/>
            <person name="Morgenstern I."/>
            <person name="Morin E."/>
            <person name="Murat C."/>
            <person name="Nagy L.G."/>
            <person name="Nolan M."/>
            <person name="Ohm R.A."/>
            <person name="Patyshakuliyeva A."/>
            <person name="Rokas A."/>
            <person name="Ruiz-Duenas F.J."/>
            <person name="Sabat G."/>
            <person name="Salamov A."/>
            <person name="Samejima M."/>
            <person name="Schmutz J."/>
            <person name="Slot J.C."/>
            <person name="St John F."/>
            <person name="Stenlid J."/>
            <person name="Sun H."/>
            <person name="Sun S."/>
            <person name="Syed K."/>
            <person name="Tsang A."/>
            <person name="Wiebenga A."/>
            <person name="Young D."/>
            <person name="Pisabarro A."/>
            <person name="Eastwood D.C."/>
            <person name="Martin F."/>
            <person name="Cullen D."/>
            <person name="Grigoriev I.V."/>
            <person name="Hibbett D.S."/>
        </authorList>
    </citation>
    <scope>NUCLEOTIDE SEQUENCE [LARGE SCALE GENOMIC DNA]</scope>
    <source>
        <strain evidence="2">RWD-64-598 SS2</strain>
    </source>
</reference>
<evidence type="ECO:0000313" key="1">
    <source>
        <dbReference type="EMBL" id="EIW74009.1"/>
    </source>
</evidence>
<evidence type="ECO:0000313" key="2">
    <source>
        <dbReference type="Proteomes" id="UP000053558"/>
    </source>
</evidence>
<gene>
    <name evidence="1" type="ORF">CONPUDRAFT_86087</name>
</gene>
<organism evidence="1 2">
    <name type="scientific">Coniophora puteana (strain RWD-64-598)</name>
    <name type="common">Brown rot fungus</name>
    <dbReference type="NCBI Taxonomy" id="741705"/>
    <lineage>
        <taxon>Eukaryota</taxon>
        <taxon>Fungi</taxon>
        <taxon>Dikarya</taxon>
        <taxon>Basidiomycota</taxon>
        <taxon>Agaricomycotina</taxon>
        <taxon>Agaricomycetes</taxon>
        <taxon>Agaricomycetidae</taxon>
        <taxon>Boletales</taxon>
        <taxon>Coniophorineae</taxon>
        <taxon>Coniophoraceae</taxon>
        <taxon>Coniophora</taxon>
    </lineage>
</organism>
<sequence length="53" mass="5595">MASSVGQDGGRRMSRLFSIEEAHLPSEVLAFCGDLCAMEALNMPAKVSLVTPA</sequence>
<accession>R7SFZ6</accession>
<dbReference type="RefSeq" id="XP_007775834.1">
    <property type="nucleotide sequence ID" value="XM_007777644.1"/>
</dbReference>
<dbReference type="EMBL" id="JH711596">
    <property type="protein sequence ID" value="EIW74009.1"/>
    <property type="molecule type" value="Genomic_DNA"/>
</dbReference>
<protein>
    <submittedName>
        <fullName evidence="1">Uncharacterized protein</fullName>
    </submittedName>
</protein>
<dbReference type="GeneID" id="19211077"/>